<dbReference type="InterPro" id="IPR008183">
    <property type="entry name" value="Aldose_1/G6P_1-epimerase"/>
</dbReference>
<evidence type="ECO:0000256" key="1">
    <source>
        <dbReference type="ARBA" id="ARBA00001913"/>
    </source>
</evidence>
<dbReference type="Proteomes" id="UP000182114">
    <property type="component" value="Unassembled WGS sequence"/>
</dbReference>
<evidence type="ECO:0000256" key="3">
    <source>
        <dbReference type="ARBA" id="ARBA00022837"/>
    </source>
</evidence>
<dbReference type="InterPro" id="IPR014718">
    <property type="entry name" value="GH-type_carb-bd"/>
</dbReference>
<organism evidence="4 5">
    <name type="scientific">Cellulophaga baltica</name>
    <dbReference type="NCBI Taxonomy" id="76594"/>
    <lineage>
        <taxon>Bacteria</taxon>
        <taxon>Pseudomonadati</taxon>
        <taxon>Bacteroidota</taxon>
        <taxon>Flavobacteriia</taxon>
        <taxon>Flavobacteriales</taxon>
        <taxon>Flavobacteriaceae</taxon>
        <taxon>Cellulophaga</taxon>
    </lineage>
</organism>
<dbReference type="Pfam" id="PF01263">
    <property type="entry name" value="Aldose_epim"/>
    <property type="match status" value="1"/>
</dbReference>
<protein>
    <submittedName>
        <fullName evidence="4">Aldose 1-epimerase</fullName>
    </submittedName>
</protein>
<proteinExistence type="predicted"/>
<dbReference type="InterPro" id="IPR011013">
    <property type="entry name" value="Gal_mutarotase_sf_dom"/>
</dbReference>
<dbReference type="RefSeq" id="WP_074537564.1">
    <property type="nucleotide sequence ID" value="NZ_FNBD01000002.1"/>
</dbReference>
<sequence>MTTLSYKNQTVHIDAGELVSYQVAGQEYIHQKGSPGWRNADTEMFPIIGPTADANFRVDTPKGPAVQDQHGLLREMKYQEVSRTITDATFEKKYKAGTLIQNSKYPEKSTEEFLQWPYDFTFKKIITLSEEGLEVRFVISGVSGMPYMLGYHPAFNLVTDNPTIHVGTKEISLEDVLVVGSRALQVAQCKEITLKDKNTIHIKTEGFGNFMFWTEVKNMVCIEPITFYPYAVKQEHLAEGFSILGSEDAIYKMTISVSN</sequence>
<accession>A0A1G7EFN7</accession>
<comment type="cofactor">
    <cofactor evidence="1">
        <name>Ca(2+)</name>
        <dbReference type="ChEBI" id="CHEBI:29108"/>
    </cofactor>
</comment>
<dbReference type="GO" id="GO:0030246">
    <property type="term" value="F:carbohydrate binding"/>
    <property type="evidence" value="ECO:0007669"/>
    <property type="project" value="InterPro"/>
</dbReference>
<keyword evidence="3" id="KW-0106">Calcium</keyword>
<dbReference type="Gene3D" id="2.70.98.10">
    <property type="match status" value="1"/>
</dbReference>
<reference evidence="5" key="1">
    <citation type="submission" date="2016-10" db="EMBL/GenBank/DDBJ databases">
        <authorList>
            <person name="Varghese N."/>
            <person name="Submissions S."/>
        </authorList>
    </citation>
    <scope>NUCLEOTIDE SEQUENCE [LARGE SCALE GENOMIC DNA]</scope>
    <source>
        <strain evidence="5">DSM 24729</strain>
    </source>
</reference>
<dbReference type="eggNOG" id="COG2017">
    <property type="taxonomic scope" value="Bacteria"/>
</dbReference>
<evidence type="ECO:0000256" key="2">
    <source>
        <dbReference type="ARBA" id="ARBA00011245"/>
    </source>
</evidence>
<dbReference type="AlphaFoldDB" id="A0A1G7EFN7"/>
<dbReference type="SUPFAM" id="SSF74650">
    <property type="entry name" value="Galactose mutarotase-like"/>
    <property type="match status" value="1"/>
</dbReference>
<gene>
    <name evidence="4" type="ORF">SAMN04487992_102291</name>
</gene>
<evidence type="ECO:0000313" key="5">
    <source>
        <dbReference type="Proteomes" id="UP000182114"/>
    </source>
</evidence>
<comment type="subunit">
    <text evidence="2">Monomer.</text>
</comment>
<dbReference type="GO" id="GO:0005975">
    <property type="term" value="P:carbohydrate metabolic process"/>
    <property type="evidence" value="ECO:0007669"/>
    <property type="project" value="InterPro"/>
</dbReference>
<evidence type="ECO:0000313" key="4">
    <source>
        <dbReference type="EMBL" id="SDE62432.1"/>
    </source>
</evidence>
<dbReference type="EMBL" id="FNBD01000002">
    <property type="protein sequence ID" value="SDE62432.1"/>
    <property type="molecule type" value="Genomic_DNA"/>
</dbReference>
<keyword evidence="5" id="KW-1185">Reference proteome</keyword>
<dbReference type="GO" id="GO:0016853">
    <property type="term" value="F:isomerase activity"/>
    <property type="evidence" value="ECO:0007669"/>
    <property type="project" value="InterPro"/>
</dbReference>
<name>A0A1G7EFN7_9FLAO</name>